<dbReference type="EMBL" id="MFAK01000005">
    <property type="protein sequence ID" value="OGD75418.1"/>
    <property type="molecule type" value="Genomic_DNA"/>
</dbReference>
<feature type="transmembrane region" description="Helical" evidence="1">
    <location>
        <begin position="85"/>
        <end position="103"/>
    </location>
</feature>
<feature type="transmembrane region" description="Helical" evidence="1">
    <location>
        <begin position="328"/>
        <end position="352"/>
    </location>
</feature>
<reference evidence="2 3" key="1">
    <citation type="journal article" date="2016" name="Nat. Commun.">
        <title>Thousands of microbial genomes shed light on interconnected biogeochemical processes in an aquifer system.</title>
        <authorList>
            <person name="Anantharaman K."/>
            <person name="Brown C.T."/>
            <person name="Hug L.A."/>
            <person name="Sharon I."/>
            <person name="Castelle C.J."/>
            <person name="Probst A.J."/>
            <person name="Thomas B.C."/>
            <person name="Singh A."/>
            <person name="Wilkins M.J."/>
            <person name="Karaoz U."/>
            <person name="Brodie E.L."/>
            <person name="Williams K.H."/>
            <person name="Hubbard S.S."/>
            <person name="Banfield J.F."/>
        </authorList>
    </citation>
    <scope>NUCLEOTIDE SEQUENCE [LARGE SCALE GENOMIC DNA]</scope>
</reference>
<evidence type="ECO:0008006" key="4">
    <source>
        <dbReference type="Google" id="ProtNLM"/>
    </source>
</evidence>
<sequence length="361" mass="40613">MQKTLTRFLLLTLVLSLGFGQLLRFEYLGLPLYLHDCLVALILLLNFPALARPVRTLASSLSLFLLGLAIGWLVALVLFPLSSLLIPSLYTLRLIAYLMLYFLCKSSSFLIPHYYFLLSGITCLTIGLSQYFLLPDMRIFQYLGWDDHLFRLTLPHFDPTFTGVMLVLAILSSNSLYSTNIFRLTSVVYIIGILLTYSRSVWLSLALTAAAFIRNKKILLVSGILLLSSIFLLPKKFGEGTNLLRIYSLTSRWQTDLAYAQKAGWTLLLGQGLNTLTPITSPSSYPLHPSGPNNSYLYLLLTTGILGLLGWGKFMFSLYRTSSLKPMWLFFFVASLFNNVMFYPFALLWVLLVSATAPSEA</sequence>
<feature type="transmembrane region" description="Helical" evidence="1">
    <location>
        <begin position="115"/>
        <end position="134"/>
    </location>
</feature>
<keyword evidence="1" id="KW-0812">Transmembrane</keyword>
<feature type="transmembrane region" description="Helical" evidence="1">
    <location>
        <begin position="218"/>
        <end position="237"/>
    </location>
</feature>
<keyword evidence="1" id="KW-1133">Transmembrane helix</keyword>
<keyword evidence="1" id="KW-0472">Membrane</keyword>
<gene>
    <name evidence="2" type="ORF">A2228_00940</name>
</gene>
<feature type="transmembrane region" description="Helical" evidence="1">
    <location>
        <begin position="296"/>
        <end position="316"/>
    </location>
</feature>
<feature type="transmembrane region" description="Helical" evidence="1">
    <location>
        <begin position="30"/>
        <end position="49"/>
    </location>
</feature>
<feature type="transmembrane region" description="Helical" evidence="1">
    <location>
        <begin position="154"/>
        <end position="177"/>
    </location>
</feature>
<accession>A0A1F5F712</accession>
<comment type="caution">
    <text evidence="2">The sequence shown here is derived from an EMBL/GenBank/DDBJ whole genome shotgun (WGS) entry which is preliminary data.</text>
</comment>
<dbReference type="AlphaFoldDB" id="A0A1F5F712"/>
<dbReference type="Proteomes" id="UP000176191">
    <property type="component" value="Unassembled WGS sequence"/>
</dbReference>
<evidence type="ECO:0000256" key="1">
    <source>
        <dbReference type="SAM" id="Phobius"/>
    </source>
</evidence>
<organism evidence="2 3">
    <name type="scientific">Candidatus Collierbacteria bacterium RIFOXYA2_FULL_46_10</name>
    <dbReference type="NCBI Taxonomy" id="1817726"/>
    <lineage>
        <taxon>Bacteria</taxon>
        <taxon>Candidatus Collieribacteriota</taxon>
    </lineage>
</organism>
<feature type="transmembrane region" description="Helical" evidence="1">
    <location>
        <begin position="189"/>
        <end position="212"/>
    </location>
</feature>
<protein>
    <recommendedName>
        <fullName evidence="4">O-antigen polymerase</fullName>
    </recommendedName>
</protein>
<proteinExistence type="predicted"/>
<feature type="transmembrane region" description="Helical" evidence="1">
    <location>
        <begin position="61"/>
        <end position="79"/>
    </location>
</feature>
<evidence type="ECO:0000313" key="2">
    <source>
        <dbReference type="EMBL" id="OGD75418.1"/>
    </source>
</evidence>
<evidence type="ECO:0000313" key="3">
    <source>
        <dbReference type="Proteomes" id="UP000176191"/>
    </source>
</evidence>
<name>A0A1F5F712_9BACT</name>